<name>A0AAN4TPS3_PSESF</name>
<proteinExistence type="predicted"/>
<gene>
    <name evidence="1" type="ORF">KPSA3_07500</name>
</gene>
<reference evidence="1 2" key="1">
    <citation type="submission" date="2018-04" db="EMBL/GenBank/DDBJ databases">
        <title>Draft genome sequence of Pseudomonas syringae pv. actinidiae biovar 3 strains isolated from kiwifruit in Kagawa prefecture.</title>
        <authorList>
            <person name="Tabuchi M."/>
            <person name="Saito M."/>
            <person name="Fujiwara S."/>
            <person name="Sasa N."/>
            <person name="Akimitsu K."/>
            <person name="Gomi K."/>
            <person name="Konishi-Sugita S."/>
            <person name="Hamano K."/>
            <person name="Kataoka I."/>
        </authorList>
    </citation>
    <scope>NUCLEOTIDE SEQUENCE [LARGE SCALE GENOMIC DNA]</scope>
    <source>
        <strain evidence="1 2">MAFF212211</strain>
    </source>
</reference>
<dbReference type="AlphaFoldDB" id="A0AAN4TPS3"/>
<organism evidence="1 2">
    <name type="scientific">Pseudomonas syringae pv. actinidiae</name>
    <dbReference type="NCBI Taxonomy" id="103796"/>
    <lineage>
        <taxon>Bacteria</taxon>
        <taxon>Pseudomonadati</taxon>
        <taxon>Pseudomonadota</taxon>
        <taxon>Gammaproteobacteria</taxon>
        <taxon>Pseudomonadales</taxon>
        <taxon>Pseudomonadaceae</taxon>
        <taxon>Pseudomonas</taxon>
        <taxon>Pseudomonas syringae</taxon>
    </lineage>
</organism>
<evidence type="ECO:0000313" key="2">
    <source>
        <dbReference type="Proteomes" id="UP000248291"/>
    </source>
</evidence>
<accession>A0AAN4TPS3</accession>
<protein>
    <submittedName>
        <fullName evidence="1">Cellulose biosynthesis protein BcsQ</fullName>
    </submittedName>
</protein>
<dbReference type="Proteomes" id="UP000248291">
    <property type="component" value="Unassembled WGS sequence"/>
</dbReference>
<sequence>MGVGCEAVFKMIPEVVIALITLQLIDNRLVPQKNGYGMRLFAEGRGSLVFPTIPTHLRLLVPQPAFQLSGREHVEHMENVALSQRSASLFVELNEFFDHAAWLH</sequence>
<comment type="caution">
    <text evidence="1">The sequence shown here is derived from an EMBL/GenBank/DDBJ whole genome shotgun (WGS) entry which is preliminary data.</text>
</comment>
<dbReference type="EMBL" id="BGKA01000293">
    <property type="protein sequence ID" value="GBH21453.1"/>
    <property type="molecule type" value="Genomic_DNA"/>
</dbReference>
<evidence type="ECO:0000313" key="1">
    <source>
        <dbReference type="EMBL" id="GBH21453.1"/>
    </source>
</evidence>